<reference evidence="6 7" key="1">
    <citation type="submission" date="2014-04" db="EMBL/GenBank/DDBJ databases">
        <authorList>
            <consortium name="DOE Joint Genome Institute"/>
            <person name="Kuo A."/>
            <person name="Kohler A."/>
            <person name="Nagy L.G."/>
            <person name="Floudas D."/>
            <person name="Copeland A."/>
            <person name="Barry K.W."/>
            <person name="Cichocki N."/>
            <person name="Veneault-Fourrey C."/>
            <person name="LaButti K."/>
            <person name="Lindquist E.A."/>
            <person name="Lipzen A."/>
            <person name="Lundell T."/>
            <person name="Morin E."/>
            <person name="Murat C."/>
            <person name="Sun H."/>
            <person name="Tunlid A."/>
            <person name="Henrissat B."/>
            <person name="Grigoriev I.V."/>
            <person name="Hibbett D.S."/>
            <person name="Martin F."/>
            <person name="Nordberg H.P."/>
            <person name="Cantor M.N."/>
            <person name="Hua S.X."/>
        </authorList>
    </citation>
    <scope>NUCLEOTIDE SEQUENCE [LARGE SCALE GENOMIC DNA]</scope>
    <source>
        <strain evidence="6 7">LaAM-08-1</strain>
    </source>
</reference>
<comment type="subcellular location">
    <subcellularLocation>
        <location evidence="2">Cytoplasm</location>
    </subcellularLocation>
    <subcellularLocation>
        <location evidence="1">Nucleus</location>
    </subcellularLocation>
</comment>
<keyword evidence="7" id="KW-1185">Reference proteome</keyword>
<dbReference type="SUPFAM" id="SSF111430">
    <property type="entry name" value="YAP1 redox domain"/>
    <property type="match status" value="1"/>
</dbReference>
<evidence type="ECO:0000313" key="6">
    <source>
        <dbReference type="EMBL" id="KIK02324.1"/>
    </source>
</evidence>
<reference evidence="7" key="2">
    <citation type="submission" date="2015-01" db="EMBL/GenBank/DDBJ databases">
        <title>Evolutionary Origins and Diversification of the Mycorrhizal Mutualists.</title>
        <authorList>
            <consortium name="DOE Joint Genome Institute"/>
            <consortium name="Mycorrhizal Genomics Consortium"/>
            <person name="Kohler A."/>
            <person name="Kuo A."/>
            <person name="Nagy L.G."/>
            <person name="Floudas D."/>
            <person name="Copeland A."/>
            <person name="Barry K.W."/>
            <person name="Cichocki N."/>
            <person name="Veneault-Fourrey C."/>
            <person name="LaButti K."/>
            <person name="Lindquist E.A."/>
            <person name="Lipzen A."/>
            <person name="Lundell T."/>
            <person name="Morin E."/>
            <person name="Murat C."/>
            <person name="Riley R."/>
            <person name="Ohm R."/>
            <person name="Sun H."/>
            <person name="Tunlid A."/>
            <person name="Henrissat B."/>
            <person name="Grigoriev I.V."/>
            <person name="Hibbett D.S."/>
            <person name="Martin F."/>
        </authorList>
    </citation>
    <scope>NUCLEOTIDE SEQUENCE [LARGE SCALE GENOMIC DNA]</scope>
    <source>
        <strain evidence="7">LaAM-08-1</strain>
    </source>
</reference>
<dbReference type="GO" id="GO:0005737">
    <property type="term" value="C:cytoplasm"/>
    <property type="evidence" value="ECO:0007669"/>
    <property type="project" value="UniProtKB-SubCell"/>
</dbReference>
<accession>A0A0C9XLA1</accession>
<dbReference type="EMBL" id="KN838594">
    <property type="protein sequence ID" value="KIK02324.1"/>
    <property type="molecule type" value="Genomic_DNA"/>
</dbReference>
<dbReference type="InterPro" id="IPR046347">
    <property type="entry name" value="bZIP_sf"/>
</dbReference>
<dbReference type="GO" id="GO:0001228">
    <property type="term" value="F:DNA-binding transcription activator activity, RNA polymerase II-specific"/>
    <property type="evidence" value="ECO:0007669"/>
    <property type="project" value="TreeGrafter"/>
</dbReference>
<name>A0A0C9XLA1_9AGAR</name>
<proteinExistence type="predicted"/>
<protein>
    <recommendedName>
        <fullName evidence="5">BZIP domain-containing protein</fullName>
    </recommendedName>
</protein>
<dbReference type="SUPFAM" id="SSF57959">
    <property type="entry name" value="Leucine zipper domain"/>
    <property type="match status" value="1"/>
</dbReference>
<dbReference type="AlphaFoldDB" id="A0A0C9XLA1"/>
<dbReference type="Pfam" id="PF00170">
    <property type="entry name" value="bZIP_1"/>
    <property type="match status" value="1"/>
</dbReference>
<feature type="compositionally biased region" description="Basic and acidic residues" evidence="4">
    <location>
        <begin position="76"/>
        <end position="89"/>
    </location>
</feature>
<feature type="compositionally biased region" description="Polar residues" evidence="4">
    <location>
        <begin position="102"/>
        <end position="111"/>
    </location>
</feature>
<dbReference type="PANTHER" id="PTHR40621">
    <property type="entry name" value="TRANSCRIPTION FACTOR KAPC-RELATED"/>
    <property type="match status" value="1"/>
</dbReference>
<dbReference type="PROSITE" id="PS00036">
    <property type="entry name" value="BZIP_BASIC"/>
    <property type="match status" value="1"/>
</dbReference>
<dbReference type="HOGENOM" id="CLU_022828_0_0_1"/>
<dbReference type="InterPro" id="IPR004827">
    <property type="entry name" value="bZIP"/>
</dbReference>
<evidence type="ECO:0000256" key="1">
    <source>
        <dbReference type="ARBA" id="ARBA00004123"/>
    </source>
</evidence>
<feature type="compositionally biased region" description="Basic and acidic residues" evidence="4">
    <location>
        <begin position="425"/>
        <end position="439"/>
    </location>
</feature>
<evidence type="ECO:0000313" key="7">
    <source>
        <dbReference type="Proteomes" id="UP000054477"/>
    </source>
</evidence>
<dbReference type="SMART" id="SM00338">
    <property type="entry name" value="BRLZ"/>
    <property type="match status" value="1"/>
</dbReference>
<feature type="compositionally biased region" description="Low complexity" evidence="4">
    <location>
        <begin position="226"/>
        <end position="240"/>
    </location>
</feature>
<organism evidence="6 7">
    <name type="scientific">Laccaria amethystina LaAM-08-1</name>
    <dbReference type="NCBI Taxonomy" id="1095629"/>
    <lineage>
        <taxon>Eukaryota</taxon>
        <taxon>Fungi</taxon>
        <taxon>Dikarya</taxon>
        <taxon>Basidiomycota</taxon>
        <taxon>Agaricomycotina</taxon>
        <taxon>Agaricomycetes</taxon>
        <taxon>Agaricomycetidae</taxon>
        <taxon>Agaricales</taxon>
        <taxon>Agaricineae</taxon>
        <taxon>Hydnangiaceae</taxon>
        <taxon>Laccaria</taxon>
    </lineage>
</organism>
<feature type="compositionally biased region" description="Low complexity" evidence="4">
    <location>
        <begin position="394"/>
        <end position="416"/>
    </location>
</feature>
<dbReference type="CDD" id="cd14688">
    <property type="entry name" value="bZIP_YAP"/>
    <property type="match status" value="1"/>
</dbReference>
<dbReference type="GO" id="GO:0090575">
    <property type="term" value="C:RNA polymerase II transcription regulator complex"/>
    <property type="evidence" value="ECO:0007669"/>
    <property type="project" value="TreeGrafter"/>
</dbReference>
<feature type="compositionally biased region" description="Basic and acidic residues" evidence="4">
    <location>
        <begin position="130"/>
        <end position="157"/>
    </location>
</feature>
<sequence length="541" mass="58951">MESFPDATPIWDLSNPYTQLPDDDFMTMLQKQFPQPTEPLTFGGLSDVVNPQSIERYSLPSITPPSEDSSPSPPNSHHDSHDHDDDNSAPKRKASVDDLQEGPSQKSQHTLNNDRKAGTRRKSTGNTATPKDEGRLMKRKEQNRAAQRAFRERKEKHVKDLEDKVAALEAKNEEAVHENENLRDLLTRLQNENLILKQTSFTFSVPKNAASSVDPARGAYSTDFGSTRSPIASTSTASPPKLTNPLDWSSLTTFDPSMLNLLDDGLPQPTATEGAMQMDFGFGSNSTGLASNSPYTTIASNPSFMTFASTFDTMSPPSVDTNPTASTSNSGNNVYNFDMNNLSTWANSPQSSSNQEFDDLLSGYLGNTNNNVDFSFMNTPSSLSPISHHLNKHSPAASSSSSSPSFSGSDPLFSSPRESMTSDSDAGHDESECPKTKSDLLRKIVETGPSPFGPPMPLRKRTDSLGAMITCKGSSFPKTAKSDQNVEVLSAWRSITSNPNFKDTDINSLCQEFTNKARCDGTKVVLEPQGVHSILESLSKK</sequence>
<dbReference type="PROSITE" id="PS50217">
    <property type="entry name" value="BZIP"/>
    <property type="match status" value="1"/>
</dbReference>
<dbReference type="GO" id="GO:0000976">
    <property type="term" value="F:transcription cis-regulatory region binding"/>
    <property type="evidence" value="ECO:0007669"/>
    <property type="project" value="InterPro"/>
</dbReference>
<feature type="domain" description="BZIP" evidence="5">
    <location>
        <begin position="133"/>
        <end position="196"/>
    </location>
</feature>
<dbReference type="STRING" id="1095629.A0A0C9XLA1"/>
<gene>
    <name evidence="6" type="ORF">K443DRAFT_677716</name>
</gene>
<dbReference type="Proteomes" id="UP000054477">
    <property type="component" value="Unassembled WGS sequence"/>
</dbReference>
<dbReference type="Gene3D" id="1.10.238.100">
    <property type="entry name" value="YAP1 redox domain. Chain B"/>
    <property type="match status" value="1"/>
</dbReference>
<dbReference type="OrthoDB" id="2593073at2759"/>
<feature type="region of interest" description="Disordered" evidence="4">
    <location>
        <begin position="224"/>
        <end position="244"/>
    </location>
</feature>
<dbReference type="InterPro" id="IPR050936">
    <property type="entry name" value="AP-1-like"/>
</dbReference>
<keyword evidence="3" id="KW-0539">Nucleus</keyword>
<evidence type="ECO:0000259" key="5">
    <source>
        <dbReference type="PROSITE" id="PS50217"/>
    </source>
</evidence>
<feature type="region of interest" description="Disordered" evidence="4">
    <location>
        <begin position="1"/>
        <end position="157"/>
    </location>
</feature>
<feature type="region of interest" description="Disordered" evidence="4">
    <location>
        <begin position="387"/>
        <end position="439"/>
    </location>
</feature>
<dbReference type="Gene3D" id="1.20.5.170">
    <property type="match status" value="1"/>
</dbReference>
<dbReference type="PANTHER" id="PTHR40621:SF6">
    <property type="entry name" value="AP-1-LIKE TRANSCRIPTION FACTOR YAP1-RELATED"/>
    <property type="match status" value="1"/>
</dbReference>
<evidence type="ECO:0000256" key="3">
    <source>
        <dbReference type="ARBA" id="ARBA00023242"/>
    </source>
</evidence>
<evidence type="ECO:0000256" key="2">
    <source>
        <dbReference type="ARBA" id="ARBA00004496"/>
    </source>
</evidence>
<evidence type="ECO:0000256" key="4">
    <source>
        <dbReference type="SAM" id="MobiDB-lite"/>
    </source>
</evidence>
<dbReference type="InterPro" id="IPR023167">
    <property type="entry name" value="Yap1_redox_dom_sf"/>
</dbReference>